<feature type="domain" description="DNA ligase D polymerase" evidence="3">
    <location>
        <begin position="244"/>
        <end position="496"/>
    </location>
</feature>
<evidence type="ECO:0000313" key="4">
    <source>
        <dbReference type="EMBL" id="SIT77366.1"/>
    </source>
</evidence>
<keyword evidence="5" id="KW-1185">Reference proteome</keyword>
<dbReference type="EMBL" id="FTPP01000001">
    <property type="protein sequence ID" value="SIT77366.1"/>
    <property type="molecule type" value="Genomic_DNA"/>
</dbReference>
<dbReference type="InterPro" id="IPR014144">
    <property type="entry name" value="LigD_PE_domain"/>
</dbReference>
<feature type="compositionally biased region" description="Basic and acidic residues" evidence="1">
    <location>
        <begin position="208"/>
        <end position="222"/>
    </location>
</feature>
<proteinExistence type="predicted"/>
<feature type="domain" description="DNA ligase D 3'-phosphoesterase" evidence="2">
    <location>
        <begin position="34"/>
        <end position="148"/>
    </location>
</feature>
<dbReference type="Proteomes" id="UP000187181">
    <property type="component" value="Unassembled WGS sequence"/>
</dbReference>
<dbReference type="Pfam" id="PF13298">
    <property type="entry name" value="LigD_N"/>
    <property type="match status" value="1"/>
</dbReference>
<dbReference type="AlphaFoldDB" id="A0A1R3WIZ1"/>
<dbReference type="PANTHER" id="PTHR42705:SF2">
    <property type="entry name" value="BIFUNCTIONAL NON-HOMOLOGOUS END JOINING PROTEIN LIGD"/>
    <property type="match status" value="1"/>
</dbReference>
<dbReference type="InterPro" id="IPR052171">
    <property type="entry name" value="NHEJ_LigD"/>
</dbReference>
<evidence type="ECO:0000313" key="5">
    <source>
        <dbReference type="Proteomes" id="UP000187181"/>
    </source>
</evidence>
<evidence type="ECO:0000259" key="2">
    <source>
        <dbReference type="Pfam" id="PF13298"/>
    </source>
</evidence>
<feature type="region of interest" description="Disordered" evidence="1">
    <location>
        <begin position="1"/>
        <end position="27"/>
    </location>
</feature>
<dbReference type="CDD" id="cd04865">
    <property type="entry name" value="LigD_Pol_like_2"/>
    <property type="match status" value="1"/>
</dbReference>
<dbReference type="Pfam" id="PF21686">
    <property type="entry name" value="LigD_Prim-Pol"/>
    <property type="match status" value="1"/>
</dbReference>
<gene>
    <name evidence="4" type="ORF">SAMN05444128_0478</name>
</gene>
<dbReference type="RefSeq" id="WP_076665895.1">
    <property type="nucleotide sequence ID" value="NZ_FTPP01000001.1"/>
</dbReference>
<protein>
    <submittedName>
        <fullName evidence="4">Bifunctional non-homologous end joining protein LigD</fullName>
    </submittedName>
</protein>
<dbReference type="NCBIfam" id="TIGR02777">
    <property type="entry name" value="LigD_PE_dom"/>
    <property type="match status" value="1"/>
</dbReference>
<reference evidence="5" key="1">
    <citation type="submission" date="2017-01" db="EMBL/GenBank/DDBJ databases">
        <authorList>
            <person name="Varghese N."/>
            <person name="Submissions S."/>
        </authorList>
    </citation>
    <scope>NUCLEOTIDE SEQUENCE [LARGE SCALE GENOMIC DNA]</scope>
    <source>
        <strain evidence="5">LP100</strain>
    </source>
</reference>
<feature type="region of interest" description="Disordered" evidence="1">
    <location>
        <begin position="188"/>
        <end position="223"/>
    </location>
</feature>
<dbReference type="OrthoDB" id="9802472at2"/>
<feature type="compositionally biased region" description="Basic residues" evidence="1">
    <location>
        <begin position="188"/>
        <end position="205"/>
    </location>
</feature>
<organism evidence="4 5">
    <name type="scientific">Pontibacter indicus</name>
    <dbReference type="NCBI Taxonomy" id="1317125"/>
    <lineage>
        <taxon>Bacteria</taxon>
        <taxon>Pseudomonadati</taxon>
        <taxon>Bacteroidota</taxon>
        <taxon>Cytophagia</taxon>
        <taxon>Cytophagales</taxon>
        <taxon>Hymenobacteraceae</taxon>
        <taxon>Pontibacter</taxon>
    </lineage>
</organism>
<dbReference type="InterPro" id="IPR014145">
    <property type="entry name" value="LigD_pol_dom"/>
</dbReference>
<dbReference type="NCBIfam" id="TIGR02778">
    <property type="entry name" value="ligD_pol"/>
    <property type="match status" value="1"/>
</dbReference>
<accession>A0A1R3WIZ1</accession>
<evidence type="ECO:0000259" key="3">
    <source>
        <dbReference type="Pfam" id="PF21686"/>
    </source>
</evidence>
<dbReference type="PANTHER" id="PTHR42705">
    <property type="entry name" value="BIFUNCTIONAL NON-HOMOLOGOUS END JOINING PROTEIN LIGD"/>
    <property type="match status" value="1"/>
</dbReference>
<sequence length="516" mass="57696">MSLNKYNAKRNFGETPEPAGKKQHGKGKLRFVVQRHEASTLHYDFRLEMEGVLKSWAVPKGPSLNPADKRLAMEVEDHPFSYRTFEGVIPEGNYGAGRVAIWDEGTYHSTETDDPEKEKEYLLRGLQEGSIQFVLEGKKLRGEFSLIKMKGRQKGAWLLVKKKDEAAVTELYNSEDFLDGIEATKPAKKRQKVNPKKATSAKKSSKFSPDKSQEGDSREEKNIGGQVVSFSNLDKFYWPAEGITKGDLIAYYQGIAEVLLPYLQDRPQSLLRHPNGAEKPGFYQKDIDHTPDWVRTVALHAESTGKEVDYLVCDNKATLAYMNNLGCIQLNPWNSRLAHLDKPDYLVIDLDPDENPYDEVVETALVTMEVLDKAGAACCVKTSGATGMHLYVPLGAKYTFELAKQFAHTVARMVHDQLPTLTSMERNPASRKGKIYLDFLQNAIAQTVAAPYSVRPRAGAPVSAPLRWDEVKSGLRPSDFTILNMPDRVRQLGDIFSGVLGEGVDLEACLKKLEAK</sequence>
<dbReference type="Gene3D" id="3.90.920.10">
    <property type="entry name" value="DNA primase, PRIM domain"/>
    <property type="match status" value="1"/>
</dbReference>
<name>A0A1R3WIZ1_9BACT</name>
<evidence type="ECO:0000256" key="1">
    <source>
        <dbReference type="SAM" id="MobiDB-lite"/>
    </source>
</evidence>
<dbReference type="STRING" id="1317125.SAMN05444128_0478"/>